<feature type="compositionally biased region" description="Basic and acidic residues" evidence="1">
    <location>
        <begin position="56"/>
        <end position="66"/>
    </location>
</feature>
<reference evidence="2" key="1">
    <citation type="submission" date="2020-01" db="EMBL/GenBank/DDBJ databases">
        <authorList>
            <person name="Mishra B."/>
        </authorList>
    </citation>
    <scope>NUCLEOTIDE SEQUENCE [LARGE SCALE GENOMIC DNA]</scope>
</reference>
<organism evidence="2 3">
    <name type="scientific">Microthlaspi erraticum</name>
    <dbReference type="NCBI Taxonomy" id="1685480"/>
    <lineage>
        <taxon>Eukaryota</taxon>
        <taxon>Viridiplantae</taxon>
        <taxon>Streptophyta</taxon>
        <taxon>Embryophyta</taxon>
        <taxon>Tracheophyta</taxon>
        <taxon>Spermatophyta</taxon>
        <taxon>Magnoliopsida</taxon>
        <taxon>eudicotyledons</taxon>
        <taxon>Gunneridae</taxon>
        <taxon>Pentapetalae</taxon>
        <taxon>rosids</taxon>
        <taxon>malvids</taxon>
        <taxon>Brassicales</taxon>
        <taxon>Brassicaceae</taxon>
        <taxon>Coluteocarpeae</taxon>
        <taxon>Microthlaspi</taxon>
    </lineage>
</organism>
<dbReference type="PANTHER" id="PTHR47759:SF2">
    <property type="entry name" value="TRIGLYCERIDE LIPASE"/>
    <property type="match status" value="1"/>
</dbReference>
<dbReference type="SUPFAM" id="SSF53474">
    <property type="entry name" value="alpha/beta-Hydrolases"/>
    <property type="match status" value="1"/>
</dbReference>
<dbReference type="OrthoDB" id="438440at2759"/>
<dbReference type="Gene3D" id="3.40.50.1820">
    <property type="entry name" value="alpha/beta hydrolase"/>
    <property type="match status" value="1"/>
</dbReference>
<proteinExistence type="predicted"/>
<evidence type="ECO:0000256" key="1">
    <source>
        <dbReference type="SAM" id="MobiDB-lite"/>
    </source>
</evidence>
<evidence type="ECO:0000313" key="3">
    <source>
        <dbReference type="Proteomes" id="UP000467841"/>
    </source>
</evidence>
<sequence>MDFIKTTSPGAMSELTFQRKCFGIIWMSRNEVMIKLVKTGPDGLTEQSRSNRAHRPTKELSSHDRPAQNVRVPSRRVHGRAHVPTREASSRGRPVRVSPPQAAHDRTARTGKHGRTTVQHFIRATRTSIPSDQEGFVQRPAISFDQTIHPAEPDDRTTKLSATIDPILQPSDPVFLIPTIVPRSKQVSFLRGDDPWVSLLTNTVRSSRQPQPWFTVSISSATLLRQFHRFTVRSHCSPPASMEPRKFNGKWDCHASSSSEGLLANSTPCQWQWATCSLGSAVATLLAIELSSSQLAKRGAITVTTYHKVKDSWRVVNHRDIIPTVPRLLGYCHVAHPVYPATRVWRCGKAKQSEESSGDGTSNATSEVKSP</sequence>
<protein>
    <submittedName>
        <fullName evidence="2">Uncharacterized protein</fullName>
    </submittedName>
</protein>
<feature type="region of interest" description="Disordered" evidence="1">
    <location>
        <begin position="41"/>
        <end position="114"/>
    </location>
</feature>
<dbReference type="PANTHER" id="PTHR47759">
    <property type="entry name" value="OS04G0509100 PROTEIN"/>
    <property type="match status" value="1"/>
</dbReference>
<keyword evidence="3" id="KW-1185">Reference proteome</keyword>
<feature type="compositionally biased region" description="Basic residues" evidence="1">
    <location>
        <begin position="73"/>
        <end position="83"/>
    </location>
</feature>
<comment type="caution">
    <text evidence="2">The sequence shown here is derived from an EMBL/GenBank/DDBJ whole genome shotgun (WGS) entry which is preliminary data.</text>
</comment>
<feature type="region of interest" description="Disordered" evidence="1">
    <location>
        <begin position="351"/>
        <end position="371"/>
    </location>
</feature>
<dbReference type="InterPro" id="IPR029058">
    <property type="entry name" value="AB_hydrolase_fold"/>
</dbReference>
<dbReference type="AlphaFoldDB" id="A0A6D2LBR4"/>
<dbReference type="EMBL" id="CACVBM020001928">
    <property type="protein sequence ID" value="CAA7062200.1"/>
    <property type="molecule type" value="Genomic_DNA"/>
</dbReference>
<accession>A0A6D2LBR4</accession>
<dbReference type="Proteomes" id="UP000467841">
    <property type="component" value="Unassembled WGS sequence"/>
</dbReference>
<evidence type="ECO:0000313" key="2">
    <source>
        <dbReference type="EMBL" id="CAA7062200.1"/>
    </source>
</evidence>
<feature type="compositionally biased region" description="Polar residues" evidence="1">
    <location>
        <begin position="358"/>
        <end position="371"/>
    </location>
</feature>
<gene>
    <name evidence="2" type="ORF">MERR_LOCUS49436</name>
</gene>
<name>A0A6D2LBR4_9BRAS</name>